<feature type="compositionally biased region" description="Low complexity" evidence="1">
    <location>
        <begin position="24"/>
        <end position="33"/>
    </location>
</feature>
<sequence length="182" mass="20083">MALADQENFTVSNHLLSPEESPPTTRTTTTVTDTKNKDNSKQSTVRFWPQIYVPILVLLYTAILLTAWSIFCVLSRGSMASIPNVLNHYKYSPDVEAALKANERWYRAARVLWGIIGVSTIPVASSVWLCSGGLCSIPTEPQSKLHAKTNPRTCESRMDQSGHNPVAAVAAWIIQHIFSLVG</sequence>
<keyword evidence="4" id="KW-1185">Reference proteome</keyword>
<feature type="region of interest" description="Disordered" evidence="1">
    <location>
        <begin position="14"/>
        <end position="39"/>
    </location>
</feature>
<dbReference type="AlphaFoldDB" id="A0A017S5Y6"/>
<keyword evidence="2" id="KW-0812">Transmembrane</keyword>
<feature type="transmembrane region" description="Helical" evidence="2">
    <location>
        <begin position="51"/>
        <end position="74"/>
    </location>
</feature>
<evidence type="ECO:0000313" key="4">
    <source>
        <dbReference type="Proteomes" id="UP000019804"/>
    </source>
</evidence>
<evidence type="ECO:0000256" key="1">
    <source>
        <dbReference type="SAM" id="MobiDB-lite"/>
    </source>
</evidence>
<dbReference type="OrthoDB" id="10635408at2759"/>
<keyword evidence="2" id="KW-1133">Transmembrane helix</keyword>
<protein>
    <submittedName>
        <fullName evidence="3">Uncharacterized protein</fullName>
    </submittedName>
</protein>
<reference evidence="4" key="1">
    <citation type="journal article" date="2014" name="Nat. Commun.">
        <title>Genomic adaptations of the halophilic Dead Sea filamentous fungus Eurotium rubrum.</title>
        <authorList>
            <person name="Kis-Papo T."/>
            <person name="Weig A.R."/>
            <person name="Riley R."/>
            <person name="Persoh D."/>
            <person name="Salamov A."/>
            <person name="Sun H."/>
            <person name="Lipzen A."/>
            <person name="Wasser S.P."/>
            <person name="Rambold G."/>
            <person name="Grigoriev I.V."/>
            <person name="Nevo E."/>
        </authorList>
    </citation>
    <scope>NUCLEOTIDE SEQUENCE [LARGE SCALE GENOMIC DNA]</scope>
    <source>
        <strain evidence="4">CBS 135680</strain>
    </source>
</reference>
<keyword evidence="2" id="KW-0472">Membrane</keyword>
<proteinExistence type="predicted"/>
<accession>A0A017S5Y6</accession>
<name>A0A017S5Y6_ASPRC</name>
<evidence type="ECO:0000313" key="3">
    <source>
        <dbReference type="EMBL" id="EYE92271.1"/>
    </source>
</evidence>
<gene>
    <name evidence="3" type="ORF">EURHEDRAFT_405380</name>
</gene>
<dbReference type="Proteomes" id="UP000019804">
    <property type="component" value="Unassembled WGS sequence"/>
</dbReference>
<organism evidence="3 4">
    <name type="scientific">Aspergillus ruber (strain CBS 135680)</name>
    <dbReference type="NCBI Taxonomy" id="1388766"/>
    <lineage>
        <taxon>Eukaryota</taxon>
        <taxon>Fungi</taxon>
        <taxon>Dikarya</taxon>
        <taxon>Ascomycota</taxon>
        <taxon>Pezizomycotina</taxon>
        <taxon>Eurotiomycetes</taxon>
        <taxon>Eurotiomycetidae</taxon>
        <taxon>Eurotiales</taxon>
        <taxon>Aspergillaceae</taxon>
        <taxon>Aspergillus</taxon>
        <taxon>Aspergillus subgen. Aspergillus</taxon>
    </lineage>
</organism>
<dbReference type="RefSeq" id="XP_040635959.1">
    <property type="nucleotide sequence ID" value="XM_040780378.1"/>
</dbReference>
<dbReference type="HOGENOM" id="CLU_1481670_0_0_1"/>
<dbReference type="GeneID" id="63695502"/>
<dbReference type="EMBL" id="KK088438">
    <property type="protein sequence ID" value="EYE92271.1"/>
    <property type="molecule type" value="Genomic_DNA"/>
</dbReference>
<evidence type="ECO:0000256" key="2">
    <source>
        <dbReference type="SAM" id="Phobius"/>
    </source>
</evidence>